<protein>
    <submittedName>
        <fullName evidence="3">DNA2/NAM7 family helicase</fullName>
    </submittedName>
</protein>
<evidence type="ECO:0000313" key="3">
    <source>
        <dbReference type="EMBL" id="MBU4693635.1"/>
    </source>
</evidence>
<dbReference type="InterPro" id="IPR047187">
    <property type="entry name" value="SF1_C_Upf1"/>
</dbReference>
<evidence type="ECO:0000313" key="4">
    <source>
        <dbReference type="Proteomes" id="UP000812267"/>
    </source>
</evidence>
<comment type="caution">
    <text evidence="3">The sequence shown here is derived from an EMBL/GenBank/DDBJ whole genome shotgun (WGS) entry which is preliminary data.</text>
</comment>
<keyword evidence="3" id="KW-0378">Hydrolase</keyword>
<keyword evidence="3" id="KW-0067">ATP-binding</keyword>
<keyword evidence="4" id="KW-1185">Reference proteome</keyword>
<feature type="domain" description="DNA2/NAM7 helicase-like C-terminal" evidence="2">
    <location>
        <begin position="700"/>
        <end position="879"/>
    </location>
</feature>
<keyword evidence="3" id="KW-0347">Helicase</keyword>
<name>A0ABS6DSR2_9MOLU</name>
<reference evidence="3" key="1">
    <citation type="submission" date="2021-06" db="EMBL/GenBank/DDBJ databases">
        <title>Novel Mycoplasma species detected in California sea lions (Zalophus californianus) from the USA.</title>
        <authorList>
            <person name="Volokhov D.V."/>
            <person name="Furtak V.A."/>
            <person name="Zagorodnyaya T.A."/>
        </authorList>
    </citation>
    <scope>NUCLEOTIDE SEQUENCE [LARGE SCALE GENOMIC DNA]</scope>
    <source>
        <strain evidence="3">CSL 4779</strain>
    </source>
</reference>
<dbReference type="InterPro" id="IPR041677">
    <property type="entry name" value="DNA2/NAM7_AAA_11"/>
</dbReference>
<dbReference type="CDD" id="cd18808">
    <property type="entry name" value="SF1_C_Upf1"/>
    <property type="match status" value="1"/>
</dbReference>
<keyword evidence="3" id="KW-0547">Nucleotide-binding</keyword>
<dbReference type="RefSeq" id="WP_216567826.1">
    <property type="nucleotide sequence ID" value="NZ_JAHMHK010000002.1"/>
</dbReference>
<accession>A0ABS6DSR2</accession>
<gene>
    <name evidence="3" type="ORF">KQ878_01905</name>
</gene>
<dbReference type="PANTHER" id="PTHR10887">
    <property type="entry name" value="DNA2/NAM7 HELICASE FAMILY"/>
    <property type="match status" value="1"/>
</dbReference>
<sequence>MFSENEKRYKTILSNLLDVSPNDKAVFTKVDNNYFFDLHKLFSEETYRKIWNKKEFKIEIIEEKLKFASQQLSQAQNYEEALNLIEDFDLSISDFKLRLLKKDFEIGIKKITEELQMQFQKQSIKWKMFLNRAKEINEQTNIWPIHLGFMYIKVNIDGKSIYGPLFLKEAYVIIENARPKLYSNSDIKPNEKLLFLLNNANFDLDTSMNISDLTIKDLIDFVKSEWENIYPHIPDIFGEFEKLSPENVLNESLEFCPGVVLGLFQPAGGYIRNRMMEIIKNDDVGKIIKIEFKKSNYTKAVDNLIFNPRSSIFKITPTNFSQDKAIASPLQQNTVIWGPPGTGKSQTIVNLLTNILVYGKTAVVCSQKKAALEVIRNRMGMLKPFCLFMLNSAEMSKKSFFKPLKEYIDYIEQFDSVSNLKALRVLSKKELRYIKNIANFSQDIRFGEVAKILPTLNKYMGDLNIKRWEVLLNLPDTSFFKYPNECKFDSVKQIEKWMLKNNKLCWKFWSRKRKDAIKKAEKIFEEFNNTNININELKDISKDMDLDHFNFITSLLAILPPKDKPEVSDQNELKKYIAKLIIDRVENLSDEEKEDYGEFALTIRLGKTEPYKFVNRFSNLIKKLFPVIIVTPEADLSAWNKEEFDYAVLDESSQIFIEKGLPVLYLAKTKVLAGDDQQMKPSNWFGIRVTDEDSVYGITESLLDYALGLGIHSILLNKNYRSNHAALMTFSSKHFYKSSLDVIDSAHVNSSSKPIKVIEASGEWIDNQNAVEAKIALDLISKSLKEYKKIILLCFNAKQQEAITKTIFEIHPEIENALKSNQLLLRNIENIQGDEADLVIASLGYDSNAKIHSTYVGRPGGKNSLNVAISRAKEKMIVIKSLHSSDINVTFDNDDVYTFKKWLEFLELSDAERKDFLSIDLEETRTNTIDLSQHSNLFNEIHDYLLKCIENKPWIQLYVNNTLGTLNVDFSIKSNDKNIFSIVVDDYKYANNPKKYLEFQDLCKFIEAKNYKLFKLDRLNWEYIKQEITDLINNIVLNEQKLDDTLDNIEYIYPLALTTSNGAEILHEASEEINAPNDDIDQKLDVYPSIENVEIATITSDYQEKTIENSVNKEELEQISDIEDVQQPNELRVNDNENLNFYKKLLLSSSAQIHNSLTVQDLNKPTDDLFVDQRDSNDVLGKKENKNENEIKQDFKESLNIHSDNVDITIDKVIDEDGEWDIDAKLMDEESGDDFDELFEEGIYD</sequence>
<organism evidence="3 4">
    <name type="scientific">Mycoplasma zalophidermidis</name>
    <dbReference type="NCBI Taxonomy" id="398174"/>
    <lineage>
        <taxon>Bacteria</taxon>
        <taxon>Bacillati</taxon>
        <taxon>Mycoplasmatota</taxon>
        <taxon>Mollicutes</taxon>
        <taxon>Mycoplasmataceae</taxon>
        <taxon>Mycoplasma</taxon>
    </lineage>
</organism>
<dbReference type="Proteomes" id="UP000812267">
    <property type="component" value="Unassembled WGS sequence"/>
</dbReference>
<proteinExistence type="predicted"/>
<evidence type="ECO:0000259" key="1">
    <source>
        <dbReference type="Pfam" id="PF13086"/>
    </source>
</evidence>
<dbReference type="EMBL" id="JAHMHK010000002">
    <property type="protein sequence ID" value="MBU4693635.1"/>
    <property type="molecule type" value="Genomic_DNA"/>
</dbReference>
<dbReference type="InterPro" id="IPR041679">
    <property type="entry name" value="DNA2/NAM7-like_C"/>
</dbReference>
<dbReference type="InterPro" id="IPR045055">
    <property type="entry name" value="DNA2/NAM7-like"/>
</dbReference>
<dbReference type="GO" id="GO:0004386">
    <property type="term" value="F:helicase activity"/>
    <property type="evidence" value="ECO:0007669"/>
    <property type="project" value="UniProtKB-KW"/>
</dbReference>
<dbReference type="Pfam" id="PF13087">
    <property type="entry name" value="AAA_12"/>
    <property type="match status" value="1"/>
</dbReference>
<evidence type="ECO:0000259" key="2">
    <source>
        <dbReference type="Pfam" id="PF13087"/>
    </source>
</evidence>
<dbReference type="Pfam" id="PF13086">
    <property type="entry name" value="AAA_11"/>
    <property type="match status" value="1"/>
</dbReference>
<feature type="domain" description="DNA2/NAM7 helicase helicase" evidence="1">
    <location>
        <begin position="318"/>
        <end position="393"/>
    </location>
</feature>